<dbReference type="HOGENOM" id="CLU_489130_0_0_1"/>
<dbReference type="Pfam" id="PF04082">
    <property type="entry name" value="Fungal_trans"/>
    <property type="match status" value="1"/>
</dbReference>
<feature type="compositionally biased region" description="Basic residues" evidence="3">
    <location>
        <begin position="55"/>
        <end position="66"/>
    </location>
</feature>
<dbReference type="InterPro" id="IPR007219">
    <property type="entry name" value="XnlR_reg_dom"/>
</dbReference>
<dbReference type="GO" id="GO:0003677">
    <property type="term" value="F:DNA binding"/>
    <property type="evidence" value="ECO:0007669"/>
    <property type="project" value="InterPro"/>
</dbReference>
<evidence type="ECO:0000259" key="4">
    <source>
        <dbReference type="PROSITE" id="PS50048"/>
    </source>
</evidence>
<name>A0A074VS13_AURM1</name>
<dbReference type="PROSITE" id="PS50048">
    <property type="entry name" value="ZN2_CY6_FUNGAL_2"/>
    <property type="match status" value="1"/>
</dbReference>
<dbReference type="PANTHER" id="PTHR46910:SF11">
    <property type="entry name" value="ZN(2)-C6 FUNGAL-TYPE DOMAIN-CONTAINING PROTEIN"/>
    <property type="match status" value="1"/>
</dbReference>
<feature type="domain" description="Zn(2)-C6 fungal-type" evidence="4">
    <location>
        <begin position="21"/>
        <end position="50"/>
    </location>
</feature>
<dbReference type="GO" id="GO:0008270">
    <property type="term" value="F:zinc ion binding"/>
    <property type="evidence" value="ECO:0007669"/>
    <property type="project" value="InterPro"/>
</dbReference>
<proteinExistence type="predicted"/>
<dbReference type="InterPro" id="IPR050987">
    <property type="entry name" value="AtrR-like"/>
</dbReference>
<evidence type="ECO:0000256" key="1">
    <source>
        <dbReference type="ARBA" id="ARBA00022723"/>
    </source>
</evidence>
<keyword evidence="2" id="KW-0539">Nucleus</keyword>
<dbReference type="InterPro" id="IPR001138">
    <property type="entry name" value="Zn2Cys6_DnaBD"/>
</dbReference>
<evidence type="ECO:0000313" key="5">
    <source>
        <dbReference type="EMBL" id="KEQ60502.1"/>
    </source>
</evidence>
<dbReference type="Pfam" id="PF00172">
    <property type="entry name" value="Zn_clus"/>
    <property type="match status" value="1"/>
</dbReference>
<dbReference type="GO" id="GO:0006351">
    <property type="term" value="P:DNA-templated transcription"/>
    <property type="evidence" value="ECO:0007669"/>
    <property type="project" value="InterPro"/>
</dbReference>
<dbReference type="PROSITE" id="PS00463">
    <property type="entry name" value="ZN2_CY6_FUNGAL_1"/>
    <property type="match status" value="1"/>
</dbReference>
<dbReference type="STRING" id="1043003.A0A074VS13"/>
<gene>
    <name evidence="5" type="ORF">M437DRAFT_68047</name>
</gene>
<protein>
    <recommendedName>
        <fullName evidence="4">Zn(2)-C6 fungal-type domain-containing protein</fullName>
    </recommendedName>
</protein>
<dbReference type="GO" id="GO:0000981">
    <property type="term" value="F:DNA-binding transcription factor activity, RNA polymerase II-specific"/>
    <property type="evidence" value="ECO:0007669"/>
    <property type="project" value="InterPro"/>
</dbReference>
<dbReference type="GeneID" id="63918418"/>
<dbReference type="Gene3D" id="4.10.240.10">
    <property type="entry name" value="Zn(2)-C6 fungal-type DNA-binding domain"/>
    <property type="match status" value="1"/>
</dbReference>
<dbReference type="SUPFAM" id="SSF57701">
    <property type="entry name" value="Zn2/Cys6 DNA-binding domain"/>
    <property type="match status" value="1"/>
</dbReference>
<dbReference type="SMART" id="SM00906">
    <property type="entry name" value="Fungal_trans"/>
    <property type="match status" value="1"/>
</dbReference>
<keyword evidence="6" id="KW-1185">Reference proteome</keyword>
<evidence type="ECO:0000256" key="3">
    <source>
        <dbReference type="SAM" id="MobiDB-lite"/>
    </source>
</evidence>
<feature type="region of interest" description="Disordered" evidence="3">
    <location>
        <begin position="54"/>
        <end position="128"/>
    </location>
</feature>
<evidence type="ECO:0000313" key="6">
    <source>
        <dbReference type="Proteomes" id="UP000030672"/>
    </source>
</evidence>
<dbReference type="SMART" id="SM00066">
    <property type="entry name" value="GAL4"/>
    <property type="match status" value="1"/>
</dbReference>
<keyword evidence="1" id="KW-0479">Metal-binding</keyword>
<dbReference type="CDD" id="cd00067">
    <property type="entry name" value="GAL4"/>
    <property type="match status" value="1"/>
</dbReference>
<dbReference type="RefSeq" id="XP_040877525.1">
    <property type="nucleotide sequence ID" value="XM_041025045.1"/>
</dbReference>
<feature type="compositionally biased region" description="Polar residues" evidence="3">
    <location>
        <begin position="72"/>
        <end position="88"/>
    </location>
</feature>
<dbReference type="AlphaFoldDB" id="A0A074VS13"/>
<dbReference type="PANTHER" id="PTHR46910">
    <property type="entry name" value="TRANSCRIPTION FACTOR PDR1"/>
    <property type="match status" value="1"/>
</dbReference>
<organism evidence="5 6">
    <name type="scientific">Aureobasidium melanogenum (strain CBS 110374)</name>
    <name type="common">Aureobasidium pullulans var. melanogenum</name>
    <dbReference type="NCBI Taxonomy" id="1043003"/>
    <lineage>
        <taxon>Eukaryota</taxon>
        <taxon>Fungi</taxon>
        <taxon>Dikarya</taxon>
        <taxon>Ascomycota</taxon>
        <taxon>Pezizomycotina</taxon>
        <taxon>Dothideomycetes</taxon>
        <taxon>Dothideomycetidae</taxon>
        <taxon>Dothideales</taxon>
        <taxon>Saccotheciaceae</taxon>
        <taxon>Aureobasidium</taxon>
    </lineage>
</organism>
<reference evidence="5 6" key="1">
    <citation type="journal article" date="2014" name="BMC Genomics">
        <title>Genome sequencing of four Aureobasidium pullulans varieties: biotechnological potential, stress tolerance, and description of new species.</title>
        <authorList>
            <person name="Gostin Ar C."/>
            <person name="Ohm R.A."/>
            <person name="Kogej T."/>
            <person name="Sonjak S."/>
            <person name="Turk M."/>
            <person name="Zajc J."/>
            <person name="Zalar P."/>
            <person name="Grube M."/>
            <person name="Sun H."/>
            <person name="Han J."/>
            <person name="Sharma A."/>
            <person name="Chiniquy J."/>
            <person name="Ngan C.Y."/>
            <person name="Lipzen A."/>
            <person name="Barry K."/>
            <person name="Grigoriev I.V."/>
            <person name="Gunde-Cimerman N."/>
        </authorList>
    </citation>
    <scope>NUCLEOTIDE SEQUENCE [LARGE SCALE GENOMIC DNA]</scope>
    <source>
        <strain evidence="5 6">CBS 110374</strain>
    </source>
</reference>
<sequence length="557" mass="61412">MTEKRPKATPGSVRGQYVRAACETCKRRKTKCSGEQPCMACQVQSLHCSYAAGPNKRRRKSKKDHVRRQTDTELSNEATNISSRNPNSAAGPALTCPTPNEPASGARDISHSAKRQLPGVLTSPREDRDSLKAWQANVDRRLQLLEQSLRQRFNSDLMSHPLTAANADCDASSAFGSDDLSESRIYSRPAVVSSATQRFLGSSLIRLDAFAVPDRASSGSTPSAQSAQCQMESDFESFEARAGSRSTNVGSYLGIDQNTGPLIKESVQSYFTNVNSMYPFINETQCLSELEIILDQINGESLGSSNLHFAALIKMMQATVRILEELHPEQGSPPGWQEYQEAVHLTTRLTPPYRPTLAAIQFLIAKTIYETLCDMLSTAYDTLASCVRMCYQLRLNSQPSNLKLASGQNHTVTEVMCSIYCLDKDISRFLEIPCIMRDCDLKIPLTQQLSAADQHSPISASSKSGNSDQNSTHLEALVQWSVLSSEICDRVASASASKPTSPDIVAVMDDRLVILYQSLPSKFQWSRNMLSADNNASAKQALFFYLVSLDLHIWIPL</sequence>
<accession>A0A074VS13</accession>
<evidence type="ECO:0000256" key="2">
    <source>
        <dbReference type="ARBA" id="ARBA00023242"/>
    </source>
</evidence>
<dbReference type="Proteomes" id="UP000030672">
    <property type="component" value="Unassembled WGS sequence"/>
</dbReference>
<dbReference type="InterPro" id="IPR036864">
    <property type="entry name" value="Zn2-C6_fun-type_DNA-bd_sf"/>
</dbReference>
<dbReference type="CDD" id="cd12148">
    <property type="entry name" value="fungal_TF_MHR"/>
    <property type="match status" value="1"/>
</dbReference>
<dbReference type="EMBL" id="KL584842">
    <property type="protein sequence ID" value="KEQ60502.1"/>
    <property type="molecule type" value="Genomic_DNA"/>
</dbReference>